<protein>
    <recommendedName>
        <fullName evidence="3">SH3b domain-containing protein</fullName>
    </recommendedName>
</protein>
<dbReference type="EMBL" id="RXFM01000017">
    <property type="protein sequence ID" value="RST70062.1"/>
    <property type="molecule type" value="Genomic_DNA"/>
</dbReference>
<sequence length="174" mass="20331">MYKLILINIWIIFLVFTINSNSFETSIVTGLPIPRYVTLKSTEVKMRVGPGKKYQTSYIYQCINQPFKIIAEFDNWRKVTDIDNTQGWIHQSLLSGVNYVIINNNKISIKKDLEKELLKNKSLIFKSPDENSPPIIKVEFGTLARVIKCESEWCKVRIEKYNGWIRKINIWGVN</sequence>
<dbReference type="InterPro" id="IPR010466">
    <property type="entry name" value="DUF1058"/>
</dbReference>
<dbReference type="AlphaFoldDB" id="A0A429XSR5"/>
<gene>
    <name evidence="1" type="ORF">EIC27_01945</name>
</gene>
<dbReference type="Gene3D" id="2.30.30.40">
    <property type="entry name" value="SH3 Domains"/>
    <property type="match status" value="2"/>
</dbReference>
<accession>A0A429XSR5</accession>
<keyword evidence="2" id="KW-1185">Reference proteome</keyword>
<organism evidence="1 2">
    <name type="scientific">Candidatus Aquarickettsia rohweri</name>
    <dbReference type="NCBI Taxonomy" id="2602574"/>
    <lineage>
        <taxon>Bacteria</taxon>
        <taxon>Pseudomonadati</taxon>
        <taxon>Pseudomonadota</taxon>
        <taxon>Alphaproteobacteria</taxon>
        <taxon>Rickettsiales</taxon>
        <taxon>Candidatus Midichloriaceae</taxon>
        <taxon>Candidatus Aquarickettsia</taxon>
    </lineage>
</organism>
<dbReference type="RefSeq" id="WP_126044474.1">
    <property type="nucleotide sequence ID" value="NZ_RXFM01000017.1"/>
</dbReference>
<dbReference type="OrthoDB" id="9810773at2"/>
<dbReference type="Proteomes" id="UP000279470">
    <property type="component" value="Unassembled WGS sequence"/>
</dbReference>
<evidence type="ECO:0000313" key="2">
    <source>
        <dbReference type="Proteomes" id="UP000279470"/>
    </source>
</evidence>
<proteinExistence type="predicted"/>
<evidence type="ECO:0000313" key="1">
    <source>
        <dbReference type="EMBL" id="RST70062.1"/>
    </source>
</evidence>
<reference evidence="2" key="1">
    <citation type="submission" date="2018-11" db="EMBL/GenBank/DDBJ databases">
        <title>Phylogenetic, genomic, and biogeographic characterization of a novel and ubiquitous marine invertebrate-associated Rickettsiales parasite, Candidatus Marinoinvertebrata rohwerii, gen. nov., sp. nov.</title>
        <authorList>
            <person name="Klinges J.G."/>
            <person name="Rosales S.M."/>
            <person name="Mcminds R."/>
            <person name="Shaver E.C."/>
            <person name="Shantz A."/>
            <person name="Peters E.C."/>
            <person name="Burkepile D.E."/>
            <person name="Silliman B.R."/>
            <person name="Vega Thurber R.L."/>
        </authorList>
    </citation>
    <scope>NUCLEOTIDE SEQUENCE [LARGE SCALE GENOMIC DNA]</scope>
    <source>
        <strain evidence="2">a_cerv_44</strain>
    </source>
</reference>
<name>A0A429XSR5_9RICK</name>
<comment type="caution">
    <text evidence="1">The sequence shown here is derived from an EMBL/GenBank/DDBJ whole genome shotgun (WGS) entry which is preliminary data.</text>
</comment>
<evidence type="ECO:0008006" key="3">
    <source>
        <dbReference type="Google" id="ProtNLM"/>
    </source>
</evidence>
<dbReference type="Pfam" id="PF06347">
    <property type="entry name" value="SH3_4"/>
    <property type="match status" value="2"/>
</dbReference>